<dbReference type="PROSITE" id="PS50011">
    <property type="entry name" value="PROTEIN_KINASE_DOM"/>
    <property type="match status" value="1"/>
</dbReference>
<sequence length="798" mass="87635">MSGATGSATPNVGLSSNRSNSSGTPSAPPRPASYGAAIPAATSGNFPAIGSTLGPYFSVGRLGFGTFCSIHKCINLGYHHNKKRKTFENDKRKALRLVAAKVEIGEFKNSGVLGGEASILHFLDESLPPNTVPTYMGHYVNSNRDREQNKTVTSAIVMEYLTGQDMHKIREWSTKHQEQQQQEKHERAERGDDEDEAQFSPESYGVGKNKGNEHGSPTKGSSATNNRNKGSGASTRRRIAIKDAVYLTAHVLLPLLRKMHSVGIIHRDVKPSNVVKRNDDGDEDESNSGSNADMFCIVDFGLSKSIVVPHTNDTADAKQSWKGSTWMGASAPGTAVSSRDPSGFELLSPDSSGPTEGKTNNRPCYRAERPTADFRGTSMYASVRVHQLREYSPRDDIWSLLYVFCDLASGGLPWMLYAANRDRAACKLLKERIHGLEPHADGRIGTDTKRLLLGDEYHRALFRKRNGRVDPPMDHEEGALIEDEEDPDLPKPLALSEDVHKVGLLTKAFEHLKGLGYADIPDYDLIQGCLEGFREDGNKPSTNGSEAGNGSCETPIPCIDWGLLAEHSRSTENAVHGNGHGSVPAWGFLDGDKGDNDPLDASVFAEAERSILRGNNGEEEGGPLYGEAADMARLPLELRFRMAQMDYNTAHHTTIEPHLALRDWLAACLLLLHTPWDSKRYERGGHRSRGDGYKREFFLRLVNKCLGGAARFGGFRARGVIYRGGGDENENTHNNNNGSSSERPAKRRKVGMRNVHEPPGNETADLLLLSRVLFELRYTKKLEEKLSPPPPSRLSFGS</sequence>
<dbReference type="InterPro" id="IPR011009">
    <property type="entry name" value="Kinase-like_dom_sf"/>
</dbReference>
<dbReference type="GO" id="GO:0004672">
    <property type="term" value="F:protein kinase activity"/>
    <property type="evidence" value="ECO:0007669"/>
    <property type="project" value="InterPro"/>
</dbReference>
<dbReference type="InterPro" id="IPR000719">
    <property type="entry name" value="Prot_kinase_dom"/>
</dbReference>
<feature type="region of interest" description="Disordered" evidence="2">
    <location>
        <begin position="172"/>
        <end position="236"/>
    </location>
</feature>
<feature type="region of interest" description="Disordered" evidence="2">
    <location>
        <begin position="332"/>
        <end position="366"/>
    </location>
</feature>
<dbReference type="GO" id="GO:0005524">
    <property type="term" value="F:ATP binding"/>
    <property type="evidence" value="ECO:0007669"/>
    <property type="project" value="InterPro"/>
</dbReference>
<dbReference type="Proteomes" id="UP000291116">
    <property type="component" value="Unassembled WGS sequence"/>
</dbReference>
<dbReference type="OrthoDB" id="5979581at2759"/>
<accession>A0A448Z0R6</accession>
<feature type="region of interest" description="Disordered" evidence="2">
    <location>
        <begin position="1"/>
        <end position="35"/>
    </location>
</feature>
<feature type="domain" description="Protein kinase" evidence="3">
    <location>
        <begin position="56"/>
        <end position="473"/>
    </location>
</feature>
<dbReference type="SMART" id="SM00220">
    <property type="entry name" value="S_TKc"/>
    <property type="match status" value="1"/>
</dbReference>
<feature type="region of interest" description="Disordered" evidence="2">
    <location>
        <begin position="468"/>
        <end position="488"/>
    </location>
</feature>
<keyword evidence="5" id="KW-1185">Reference proteome</keyword>
<dbReference type="EMBL" id="CAACVS010000064">
    <property type="protein sequence ID" value="VEU35631.1"/>
    <property type="molecule type" value="Genomic_DNA"/>
</dbReference>
<dbReference type="PANTHER" id="PTHR11909">
    <property type="entry name" value="CASEIN KINASE-RELATED"/>
    <property type="match status" value="1"/>
</dbReference>
<evidence type="ECO:0000313" key="5">
    <source>
        <dbReference type="Proteomes" id="UP000291116"/>
    </source>
</evidence>
<evidence type="ECO:0000259" key="3">
    <source>
        <dbReference type="PROSITE" id="PS50011"/>
    </source>
</evidence>
<feature type="compositionally biased region" description="Basic and acidic residues" evidence="2">
    <location>
        <begin position="468"/>
        <end position="478"/>
    </location>
</feature>
<feature type="compositionally biased region" description="Low complexity" evidence="2">
    <location>
        <begin position="732"/>
        <end position="742"/>
    </location>
</feature>
<protein>
    <recommendedName>
        <fullName evidence="1">Casein kinase I</fullName>
    </recommendedName>
</protein>
<organism evidence="4 5">
    <name type="scientific">Pseudo-nitzschia multistriata</name>
    <dbReference type="NCBI Taxonomy" id="183589"/>
    <lineage>
        <taxon>Eukaryota</taxon>
        <taxon>Sar</taxon>
        <taxon>Stramenopiles</taxon>
        <taxon>Ochrophyta</taxon>
        <taxon>Bacillariophyta</taxon>
        <taxon>Bacillariophyceae</taxon>
        <taxon>Bacillariophycidae</taxon>
        <taxon>Bacillariales</taxon>
        <taxon>Bacillariaceae</taxon>
        <taxon>Pseudo-nitzschia</taxon>
    </lineage>
</organism>
<gene>
    <name evidence="4" type="ORF">PSNMU_V1.4_AUG-EV-PASAV3_0023750</name>
</gene>
<reference evidence="4 5" key="1">
    <citation type="submission" date="2019-01" db="EMBL/GenBank/DDBJ databases">
        <authorList>
            <person name="Ferrante I. M."/>
        </authorList>
    </citation>
    <scope>NUCLEOTIDE SEQUENCE [LARGE SCALE GENOMIC DNA]</scope>
    <source>
        <strain evidence="4 5">B856</strain>
    </source>
</reference>
<dbReference type="Gene3D" id="1.10.510.10">
    <property type="entry name" value="Transferase(Phosphotransferase) domain 1"/>
    <property type="match status" value="2"/>
</dbReference>
<feature type="region of interest" description="Disordered" evidence="2">
    <location>
        <begin position="724"/>
        <end position="761"/>
    </location>
</feature>
<dbReference type="AlphaFoldDB" id="A0A448Z0R6"/>
<evidence type="ECO:0000256" key="1">
    <source>
        <dbReference type="ARBA" id="ARBA00023860"/>
    </source>
</evidence>
<name>A0A448Z0R6_9STRA</name>
<feature type="compositionally biased region" description="Polar residues" evidence="2">
    <location>
        <begin position="1"/>
        <end position="14"/>
    </location>
</feature>
<proteinExistence type="predicted"/>
<dbReference type="SUPFAM" id="SSF56112">
    <property type="entry name" value="Protein kinase-like (PK-like)"/>
    <property type="match status" value="1"/>
</dbReference>
<feature type="compositionally biased region" description="Polar residues" evidence="2">
    <location>
        <begin position="218"/>
        <end position="234"/>
    </location>
</feature>
<evidence type="ECO:0000313" key="4">
    <source>
        <dbReference type="EMBL" id="VEU35631.1"/>
    </source>
</evidence>
<dbReference type="InterPro" id="IPR050235">
    <property type="entry name" value="CK1_Ser-Thr_kinase"/>
</dbReference>
<evidence type="ECO:0000256" key="2">
    <source>
        <dbReference type="SAM" id="MobiDB-lite"/>
    </source>
</evidence>
<feature type="compositionally biased region" description="Basic and acidic residues" evidence="2">
    <location>
        <begin position="172"/>
        <end position="190"/>
    </location>
</feature>
<feature type="compositionally biased region" description="Polar residues" evidence="2">
    <location>
        <begin position="349"/>
        <end position="362"/>
    </location>
</feature>